<dbReference type="Gene3D" id="3.40.50.200">
    <property type="entry name" value="Peptidase S8/S53 domain"/>
    <property type="match status" value="1"/>
</dbReference>
<dbReference type="Gene3D" id="2.60.120.380">
    <property type="match status" value="1"/>
</dbReference>
<dbReference type="AlphaFoldDB" id="A0A829YKJ8"/>
<sequence>MNRHEGLRRLRSGASRLTAPALVLTAAALGFSPLSVDAKPAAKNLGGGLEQLAQPAAAARRAAVSEVQLTHPIQFDTAGRALVRISLDGKVPAATVIESLKSTAGVEVTATDLSYRAGVVEAYVPGGSLLSIAGKKGVLAVVPSSPMVTNVGATDSQGIVQHRVDKIPGIDGAGITVGVMSDSYDTNVAPNSAAADIATGDLPGAGNPFGNTEPVVVLQDWPAASDEGRAMLQIVHDMAPKARLGFATANGGEVNFANNIRALAGFSGAPNAVPGFKADVIVDDIIYLAEPFFQDGIVAQAVDEVAAAGVSYFSSAGNRPATQAYDSKVYIVPGAPASWAGTNLDFSSVDPALYAGGFHDFAGGSDVDIAQTIAFTNGSTIVFQWNEPYDPIPPTPVGPPIVAGVGTVPPNGTSTFTFPGAAGQLVEIFLDADTTTTGTPNPDLTFTLFDPNGQEIQFVDSSTNPESLTLELPLAGTYTVLVDSFTAAQFGDYSYRVQEVEVVEQVLSDYNLLFFLPNGTFIGSFAEQNRFTNRPVEIGQLPGATLQMVVARANTPNGKNRNVADRIRYVGFSGVNPQEYFSYLGPVTYGHNSAAGAMGVAAYAFYAPFVPEAFTSPGPSTIYFDKNNKRYRSPVIRQKPDMAAMDGANTTFFTSDSIVDPDTFPNFFGTSAAAPHAASIAALVLDAAGGPGSVTPQRMRKILQDSAFRHDLDPFFSSGFALSGGSLVAINASADQNSISQFDPNVFTITQLGLRKLASLSINGSGGNVTQTPKGIVFDERSTPAPAPGQPFVVGRTVGLDASDVTAALSIPADPPGAAGQYKQLDLAFRSGSFRSGDLLSFGIDRDEADAAGPNVAAGGNSADLLGGGVLIPSGNVVPGGASFFGTYEGGGSFRGEFFNLIGKGYSQLDGYGFVNAEAAVKAVQKKK</sequence>
<dbReference type="Proteomes" id="UP000445000">
    <property type="component" value="Unassembled WGS sequence"/>
</dbReference>
<dbReference type="EMBL" id="BLJN01000007">
    <property type="protein sequence ID" value="GFE83887.1"/>
    <property type="molecule type" value="Genomic_DNA"/>
</dbReference>
<gene>
    <name evidence="2" type="ORF">GCM10011487_58870</name>
</gene>
<evidence type="ECO:0000259" key="1">
    <source>
        <dbReference type="Pfam" id="PF00082"/>
    </source>
</evidence>
<evidence type="ECO:0000313" key="2">
    <source>
        <dbReference type="EMBL" id="GFE83887.1"/>
    </source>
</evidence>
<dbReference type="Pfam" id="PF00082">
    <property type="entry name" value="Peptidase_S8"/>
    <property type="match status" value="1"/>
</dbReference>
<accession>A0A829YKJ8</accession>
<proteinExistence type="predicted"/>
<reference evidence="3" key="1">
    <citation type="submission" date="2020-01" db="EMBL/GenBank/DDBJ databases">
        <title>'Steroidobacter agaridevorans' sp. nov., agar-degrading bacteria isolated from rhizosphere soils.</title>
        <authorList>
            <person name="Ikenaga M."/>
            <person name="Kataoka M."/>
            <person name="Murouchi A."/>
            <person name="Katsuragi S."/>
            <person name="Sakai M."/>
        </authorList>
    </citation>
    <scope>NUCLEOTIDE SEQUENCE [LARGE SCALE GENOMIC DNA]</scope>
    <source>
        <strain evidence="3">YU21-B</strain>
    </source>
</reference>
<organism evidence="2 3">
    <name type="scientific">Steroidobacter agaridevorans</name>
    <dbReference type="NCBI Taxonomy" id="2695856"/>
    <lineage>
        <taxon>Bacteria</taxon>
        <taxon>Pseudomonadati</taxon>
        <taxon>Pseudomonadota</taxon>
        <taxon>Gammaproteobacteria</taxon>
        <taxon>Steroidobacterales</taxon>
        <taxon>Steroidobacteraceae</taxon>
        <taxon>Steroidobacter</taxon>
    </lineage>
</organism>
<keyword evidence="3" id="KW-1185">Reference proteome</keyword>
<dbReference type="GO" id="GO:0004252">
    <property type="term" value="F:serine-type endopeptidase activity"/>
    <property type="evidence" value="ECO:0007669"/>
    <property type="project" value="InterPro"/>
</dbReference>
<evidence type="ECO:0000313" key="3">
    <source>
        <dbReference type="Proteomes" id="UP000445000"/>
    </source>
</evidence>
<dbReference type="GO" id="GO:0006508">
    <property type="term" value="P:proteolysis"/>
    <property type="evidence" value="ECO:0007669"/>
    <property type="project" value="InterPro"/>
</dbReference>
<dbReference type="SUPFAM" id="SSF52743">
    <property type="entry name" value="Subtilisin-like"/>
    <property type="match status" value="1"/>
</dbReference>
<protein>
    <submittedName>
        <fullName evidence="2">Peptidase S53</fullName>
    </submittedName>
</protein>
<dbReference type="RefSeq" id="WP_161815503.1">
    <property type="nucleotide sequence ID" value="NZ_BLJN01000007.1"/>
</dbReference>
<dbReference type="InterPro" id="IPR036852">
    <property type="entry name" value="Peptidase_S8/S53_dom_sf"/>
</dbReference>
<dbReference type="InterPro" id="IPR000209">
    <property type="entry name" value="Peptidase_S8/S53_dom"/>
</dbReference>
<feature type="domain" description="Peptidase S8/S53" evidence="1">
    <location>
        <begin position="637"/>
        <end position="707"/>
    </location>
</feature>
<comment type="caution">
    <text evidence="2">The sequence shown here is derived from an EMBL/GenBank/DDBJ whole genome shotgun (WGS) entry which is preliminary data.</text>
</comment>
<name>A0A829YKJ8_9GAMM</name>